<keyword evidence="3" id="KW-1133">Transmembrane helix</keyword>
<name>A0A931DIA0_9ACTN</name>
<keyword evidence="1" id="KW-0175">Coiled coil</keyword>
<dbReference type="SUPFAM" id="SSF51294">
    <property type="entry name" value="Hedgehog/intein (Hint) domain"/>
    <property type="match status" value="1"/>
</dbReference>
<dbReference type="Gene3D" id="2.170.16.10">
    <property type="entry name" value="Hedgehog/Intein (Hint) domain"/>
    <property type="match status" value="1"/>
</dbReference>
<evidence type="ECO:0000256" key="3">
    <source>
        <dbReference type="SAM" id="Phobius"/>
    </source>
</evidence>
<gene>
    <name evidence="4" type="ORF">IW256_001346</name>
</gene>
<evidence type="ECO:0000256" key="1">
    <source>
        <dbReference type="SAM" id="Coils"/>
    </source>
</evidence>
<dbReference type="Pfam" id="PF07591">
    <property type="entry name" value="PT-HINT"/>
    <property type="match status" value="1"/>
</dbReference>
<keyword evidence="5" id="KW-1185">Reference proteome</keyword>
<dbReference type="NCBIfam" id="TIGR01443">
    <property type="entry name" value="intein_Cterm"/>
    <property type="match status" value="1"/>
</dbReference>
<evidence type="ECO:0000256" key="2">
    <source>
        <dbReference type="SAM" id="MobiDB-lite"/>
    </source>
</evidence>
<feature type="compositionally biased region" description="Low complexity" evidence="2">
    <location>
        <begin position="77"/>
        <end position="92"/>
    </location>
</feature>
<dbReference type="Proteomes" id="UP000614047">
    <property type="component" value="Unassembled WGS sequence"/>
</dbReference>
<comment type="caution">
    <text evidence="4">The sequence shown here is derived from an EMBL/GenBank/DDBJ whole genome shotgun (WGS) entry which is preliminary data.</text>
</comment>
<protein>
    <recommendedName>
        <fullName evidence="6">Hint domain-containing protein</fullName>
    </recommendedName>
</protein>
<feature type="compositionally biased region" description="Low complexity" evidence="2">
    <location>
        <begin position="109"/>
        <end position="118"/>
    </location>
</feature>
<reference evidence="4" key="1">
    <citation type="submission" date="2020-11" db="EMBL/GenBank/DDBJ databases">
        <title>Sequencing the genomes of 1000 actinobacteria strains.</title>
        <authorList>
            <person name="Klenk H.-P."/>
        </authorList>
    </citation>
    <scope>NUCLEOTIDE SEQUENCE</scope>
    <source>
        <strain evidence="4">DSM 43175</strain>
    </source>
</reference>
<sequence length="525" mass="56137">MGRRAGDRGEGALSYIGVILLIASVAAAVTVVALPETVTSGVKGGLCRVVGQRCDPETSPGAGASPSGSPSTPPSGTPSGTPSGSPSGAPSGSPSPGPADSTPPPGGTPPIDYDGGDPPADPEVQALQDAFDRAQRDAEGVEDEWENFDLLEELKKLGMDFLFGDIQKCIQKPNFGDCLWALVSVVPWGKIGKLLKTIPKLIKLADRFLDLKRRLERLRGLRDQARKNLDDLLRRKSEALGRRVDDALARVCGQNSFVLGTQVLMADGTRRAIERIRPGDRVLAGDPVSGRVNADTVTAAFGGDRYESLVRVVVDVDGGRGARTGAVTATEHHRFWDAGRRAWKRADELTAGSWLRGPDGEALRVLGTVRVPGRPEVRDLTVAGLHTFFVVAGGGRILVHNETAPSCVALSKLPGPGNRYRSPEGLVYGDGSAEGHRILHVLEHGRENLNKPLHSVFKADKGVLDYVDEAWSKRHSVTPIQQGNRQVYIIPMGRTVGTQGEKFIRVVVQNGNEVVTAFPQLTRSL</sequence>
<organism evidence="4 5">
    <name type="scientific">Actinomadura viridis</name>
    <dbReference type="NCBI Taxonomy" id="58110"/>
    <lineage>
        <taxon>Bacteria</taxon>
        <taxon>Bacillati</taxon>
        <taxon>Actinomycetota</taxon>
        <taxon>Actinomycetes</taxon>
        <taxon>Streptosporangiales</taxon>
        <taxon>Thermomonosporaceae</taxon>
        <taxon>Actinomadura</taxon>
    </lineage>
</organism>
<evidence type="ECO:0000313" key="4">
    <source>
        <dbReference type="EMBL" id="MBG6087233.1"/>
    </source>
</evidence>
<accession>A0A931DIA0</accession>
<evidence type="ECO:0000313" key="5">
    <source>
        <dbReference type="Proteomes" id="UP000614047"/>
    </source>
</evidence>
<evidence type="ECO:0008006" key="6">
    <source>
        <dbReference type="Google" id="ProtNLM"/>
    </source>
</evidence>
<keyword evidence="3" id="KW-0472">Membrane</keyword>
<feature type="coiled-coil region" evidence="1">
    <location>
        <begin position="208"/>
        <end position="242"/>
    </location>
</feature>
<feature type="transmembrane region" description="Helical" evidence="3">
    <location>
        <begin position="12"/>
        <end position="34"/>
    </location>
</feature>
<dbReference type="RefSeq" id="WP_197010126.1">
    <property type="nucleotide sequence ID" value="NZ_BAABES010000006.1"/>
</dbReference>
<dbReference type="AlphaFoldDB" id="A0A931DIA0"/>
<dbReference type="EMBL" id="JADOUA010000001">
    <property type="protein sequence ID" value="MBG6087233.1"/>
    <property type="molecule type" value="Genomic_DNA"/>
</dbReference>
<feature type="compositionally biased region" description="Pro residues" evidence="2">
    <location>
        <begin position="93"/>
        <end position="108"/>
    </location>
</feature>
<proteinExistence type="predicted"/>
<keyword evidence="3" id="KW-0812">Transmembrane</keyword>
<feature type="region of interest" description="Disordered" evidence="2">
    <location>
        <begin position="56"/>
        <end position="123"/>
    </location>
</feature>
<dbReference type="CDD" id="cd00081">
    <property type="entry name" value="Hint"/>
    <property type="match status" value="1"/>
</dbReference>
<feature type="compositionally biased region" description="Low complexity" evidence="2">
    <location>
        <begin position="59"/>
        <end position="70"/>
    </location>
</feature>
<dbReference type="InterPro" id="IPR030934">
    <property type="entry name" value="Intein_C"/>
</dbReference>
<dbReference type="InterPro" id="IPR036844">
    <property type="entry name" value="Hint_dom_sf"/>
</dbReference>